<reference evidence="14 15" key="1">
    <citation type="submission" date="2016-08" db="EMBL/GenBank/DDBJ databases">
        <title>A Parts List for Fungal Cellulosomes Revealed by Comparative Genomics.</title>
        <authorList>
            <consortium name="DOE Joint Genome Institute"/>
            <person name="Haitjema C.H."/>
            <person name="Gilmore S.P."/>
            <person name="Henske J.K."/>
            <person name="Solomon K.V."/>
            <person name="De Groot R."/>
            <person name="Kuo A."/>
            <person name="Mondo S.J."/>
            <person name="Salamov A.A."/>
            <person name="Labutti K."/>
            <person name="Zhao Z."/>
            <person name="Chiniquy J."/>
            <person name="Barry K."/>
            <person name="Brewer H.M."/>
            <person name="Purvine S.O."/>
            <person name="Wright A.T."/>
            <person name="Boxma B."/>
            <person name="Van Alen T."/>
            <person name="Hackstein J.H."/>
            <person name="Baker S.E."/>
            <person name="Grigoriev I.V."/>
            <person name="O'Malley M.A."/>
        </authorList>
    </citation>
    <scope>NUCLEOTIDE SEQUENCE [LARGE SCALE GENOMIC DNA]</scope>
    <source>
        <strain evidence="14 15">G1</strain>
    </source>
</reference>
<protein>
    <recommendedName>
        <fullName evidence="4">adenosylmethionine decarboxylase</fullName>
        <ecNumber evidence="4">4.1.1.50</ecNumber>
    </recommendedName>
</protein>
<evidence type="ECO:0000256" key="8">
    <source>
        <dbReference type="ARBA" id="ARBA00023066"/>
    </source>
</evidence>
<evidence type="ECO:0000256" key="6">
    <source>
        <dbReference type="ARBA" id="ARBA00022793"/>
    </source>
</evidence>
<keyword evidence="5" id="KW-0949">S-adenosyl-L-methionine</keyword>
<dbReference type="GO" id="GO:0004014">
    <property type="term" value="F:adenosylmethionine decarboxylase activity"/>
    <property type="evidence" value="ECO:0007669"/>
    <property type="project" value="UniProtKB-EC"/>
</dbReference>
<evidence type="ECO:0000256" key="9">
    <source>
        <dbReference type="ARBA" id="ARBA00023115"/>
    </source>
</evidence>
<dbReference type="InterPro" id="IPR018166">
    <property type="entry name" value="S-AdoMet_deCO2ase_CS"/>
</dbReference>
<dbReference type="Proteomes" id="UP000193920">
    <property type="component" value="Unassembled WGS sequence"/>
</dbReference>
<dbReference type="Pfam" id="PF01536">
    <property type="entry name" value="SAM_decarbox"/>
    <property type="match status" value="1"/>
</dbReference>
<organism evidence="14 15">
    <name type="scientific">Neocallimastix californiae</name>
    <dbReference type="NCBI Taxonomy" id="1754190"/>
    <lineage>
        <taxon>Eukaryota</taxon>
        <taxon>Fungi</taxon>
        <taxon>Fungi incertae sedis</taxon>
        <taxon>Chytridiomycota</taxon>
        <taxon>Chytridiomycota incertae sedis</taxon>
        <taxon>Neocallimastigomycetes</taxon>
        <taxon>Neocallimastigales</taxon>
        <taxon>Neocallimastigaceae</taxon>
        <taxon>Neocallimastix</taxon>
    </lineage>
</organism>
<keyword evidence="11" id="KW-0456">Lyase</keyword>
<dbReference type="InterPro" id="IPR016067">
    <property type="entry name" value="S-AdoMet_deCO2ase_core"/>
</dbReference>
<keyword evidence="8" id="KW-0745">Spermidine biosynthesis</keyword>
<dbReference type="GO" id="GO:0006597">
    <property type="term" value="P:spermine biosynthetic process"/>
    <property type="evidence" value="ECO:0007669"/>
    <property type="project" value="InterPro"/>
</dbReference>
<gene>
    <name evidence="14" type="ORF">LY90DRAFT_505829</name>
</gene>
<dbReference type="PROSITE" id="PS01336">
    <property type="entry name" value="ADOMETDC"/>
    <property type="match status" value="1"/>
</dbReference>
<evidence type="ECO:0000256" key="3">
    <source>
        <dbReference type="ARBA" id="ARBA00008466"/>
    </source>
</evidence>
<dbReference type="GO" id="GO:0008295">
    <property type="term" value="P:spermidine biosynthetic process"/>
    <property type="evidence" value="ECO:0007669"/>
    <property type="project" value="UniProtKB-KW"/>
</dbReference>
<keyword evidence="13" id="KW-0670">Pyruvate</keyword>
<comment type="pathway">
    <text evidence="2">Amine and polyamine biosynthesis; S-adenosylmethioninamine biosynthesis; S-adenosylmethioninamine from S-adenosyl-L-methionine: step 1/1.</text>
</comment>
<evidence type="ECO:0000256" key="4">
    <source>
        <dbReference type="ARBA" id="ARBA00012357"/>
    </source>
</evidence>
<evidence type="ECO:0000256" key="2">
    <source>
        <dbReference type="ARBA" id="ARBA00004911"/>
    </source>
</evidence>
<evidence type="ECO:0000313" key="15">
    <source>
        <dbReference type="Proteomes" id="UP000193920"/>
    </source>
</evidence>
<dbReference type="UniPathway" id="UPA00331">
    <property type="reaction ID" value="UER00451"/>
</dbReference>
<keyword evidence="6" id="KW-0210">Decarboxylase</keyword>
<keyword evidence="12" id="KW-0704">Schiff base</keyword>
<comment type="cofactor">
    <cofactor evidence="1">
        <name>pyruvate</name>
        <dbReference type="ChEBI" id="CHEBI:15361"/>
    </cofactor>
</comment>
<dbReference type="InterPro" id="IPR048283">
    <property type="entry name" value="AdoMetDC-like"/>
</dbReference>
<sequence>MSFQHNSSDHQTFYTPVDANPEQQLSLLGFEGPEKLIEVWFKPPQEKLNELNDLDLEGSTHGYGLRTVEKEIWDDMLTVVRAQVLSVTSNQYQDAYLLSESSMFVSPYRFMIKTCGTTTLLNAVPKILDIAKQHCGLDTISAFFYSRKCFMFPDRQERPHGSWDSEVDFLEKIFPECKFNTSAYVVGKLNRDHWNLFMATPYEENVLKYTNSIADLPIEQFNSEIETLIKEEVKKNKFDNEGISEDDFTLEILMSGLDQKRMVNFWRTEEEKREVMEIEERGDVYVKGKTEERVYEQSGLKAVFPQAQMDHYVFNPCGYSSNALLGEHYYSVHVTPEDICSYASFECNLPLGNKLNQYKSYNELIYKVLNIFNPEQFVITLFTRKPEGTLGQIRDFVPKNIKGYQKMDKIIYDLNKWNLAFCQFTRNDIILKRIKESEDDLSEEKMMRDLALQTENMALYI</sequence>
<evidence type="ECO:0000256" key="5">
    <source>
        <dbReference type="ARBA" id="ARBA00022691"/>
    </source>
</evidence>
<evidence type="ECO:0000313" key="14">
    <source>
        <dbReference type="EMBL" id="ORY60310.1"/>
    </source>
</evidence>
<dbReference type="InterPro" id="IPR001985">
    <property type="entry name" value="S-AdoMet_decarboxylase_euk"/>
</dbReference>
<dbReference type="GO" id="GO:0005829">
    <property type="term" value="C:cytosol"/>
    <property type="evidence" value="ECO:0007669"/>
    <property type="project" value="TreeGrafter"/>
</dbReference>
<dbReference type="SUPFAM" id="SSF56276">
    <property type="entry name" value="S-adenosylmethionine decarboxylase"/>
    <property type="match status" value="1"/>
</dbReference>
<dbReference type="PANTHER" id="PTHR11570:SF0">
    <property type="entry name" value="S-ADENOSYLMETHIONINE DECARBOXYLASE PROENZYME"/>
    <property type="match status" value="1"/>
</dbReference>
<proteinExistence type="inferred from homology"/>
<keyword evidence="9" id="KW-0620">Polyamine biosynthesis</keyword>
<dbReference type="AlphaFoldDB" id="A0A1Y2DM27"/>
<dbReference type="Gene3D" id="3.60.90.10">
    <property type="entry name" value="S-adenosylmethionine decarboxylase"/>
    <property type="match status" value="1"/>
</dbReference>
<dbReference type="OrthoDB" id="1068353at2759"/>
<evidence type="ECO:0000256" key="12">
    <source>
        <dbReference type="ARBA" id="ARBA00023270"/>
    </source>
</evidence>
<dbReference type="EMBL" id="MCOG01000062">
    <property type="protein sequence ID" value="ORY60310.1"/>
    <property type="molecule type" value="Genomic_DNA"/>
</dbReference>
<dbReference type="EC" id="4.1.1.50" evidence="4"/>
<name>A0A1Y2DM27_9FUNG</name>
<evidence type="ECO:0000256" key="11">
    <source>
        <dbReference type="ARBA" id="ARBA00023239"/>
    </source>
</evidence>
<dbReference type="PANTHER" id="PTHR11570">
    <property type="entry name" value="S-ADENOSYLMETHIONINE DECARBOXYLASE"/>
    <property type="match status" value="1"/>
</dbReference>
<keyword evidence="10" id="KW-0865">Zymogen</keyword>
<evidence type="ECO:0000256" key="1">
    <source>
        <dbReference type="ARBA" id="ARBA00001928"/>
    </source>
</evidence>
<keyword evidence="15" id="KW-1185">Reference proteome</keyword>
<evidence type="ECO:0000256" key="7">
    <source>
        <dbReference type="ARBA" id="ARBA00022813"/>
    </source>
</evidence>
<comment type="caution">
    <text evidence="14">The sequence shown here is derived from an EMBL/GenBank/DDBJ whole genome shotgun (WGS) entry which is preliminary data.</text>
</comment>
<accession>A0A1Y2DM27</accession>
<evidence type="ECO:0000256" key="13">
    <source>
        <dbReference type="ARBA" id="ARBA00023317"/>
    </source>
</evidence>
<dbReference type="NCBIfam" id="TIGR00535">
    <property type="entry name" value="SAM_DCase"/>
    <property type="match status" value="1"/>
</dbReference>
<dbReference type="STRING" id="1754190.A0A1Y2DM27"/>
<evidence type="ECO:0000256" key="10">
    <source>
        <dbReference type="ARBA" id="ARBA00023145"/>
    </source>
</evidence>
<comment type="similarity">
    <text evidence="3">Belongs to the eukaryotic AdoMetDC family.</text>
</comment>
<keyword evidence="7" id="KW-0068">Autocatalytic cleavage</keyword>